<dbReference type="Pfam" id="PF00005">
    <property type="entry name" value="ABC_tran"/>
    <property type="match status" value="1"/>
</dbReference>
<name>A0A1X9NF93_9GAMM</name>
<keyword evidence="10" id="KW-1185">Reference proteome</keyword>
<evidence type="ECO:0000313" key="9">
    <source>
        <dbReference type="EMBL" id="ARN76196.1"/>
    </source>
</evidence>
<dbReference type="RefSeq" id="WP_085760397.1">
    <property type="nucleotide sequence ID" value="NZ_CP019343.1"/>
</dbReference>
<keyword evidence="3" id="KW-1003">Cell membrane</keyword>
<keyword evidence="2" id="KW-0813">Transport</keyword>
<accession>A0A1X9NF93</accession>
<evidence type="ECO:0000256" key="4">
    <source>
        <dbReference type="ARBA" id="ARBA00022741"/>
    </source>
</evidence>
<evidence type="ECO:0000256" key="5">
    <source>
        <dbReference type="ARBA" id="ARBA00022840"/>
    </source>
</evidence>
<dbReference type="GO" id="GO:0005524">
    <property type="term" value="F:ATP binding"/>
    <property type="evidence" value="ECO:0007669"/>
    <property type="project" value="UniProtKB-KW"/>
</dbReference>
<dbReference type="InterPro" id="IPR027417">
    <property type="entry name" value="P-loop_NTPase"/>
</dbReference>
<keyword evidence="5" id="KW-0067">ATP-binding</keyword>
<dbReference type="SUPFAM" id="SSF52540">
    <property type="entry name" value="P-loop containing nucleoside triphosphate hydrolases"/>
    <property type="match status" value="1"/>
</dbReference>
<evidence type="ECO:0000256" key="7">
    <source>
        <dbReference type="ARBA" id="ARBA00023136"/>
    </source>
</evidence>
<dbReference type="InterPro" id="IPR017871">
    <property type="entry name" value="ABC_transporter-like_CS"/>
</dbReference>
<dbReference type="InterPro" id="IPR003593">
    <property type="entry name" value="AAA+_ATPase"/>
</dbReference>
<dbReference type="PROSITE" id="PS50893">
    <property type="entry name" value="ABC_TRANSPORTER_2"/>
    <property type="match status" value="1"/>
</dbReference>
<dbReference type="KEGG" id="osg:BST96_20075"/>
<dbReference type="InterPro" id="IPR050086">
    <property type="entry name" value="MetN_ABC_transporter-like"/>
</dbReference>
<dbReference type="STRING" id="716816.BST96_20075"/>
<dbReference type="Proteomes" id="UP000193450">
    <property type="component" value="Chromosome"/>
</dbReference>
<keyword evidence="4" id="KW-0547">Nucleotide-binding</keyword>
<keyword evidence="7" id="KW-0472">Membrane</keyword>
<dbReference type="GO" id="GO:0016887">
    <property type="term" value="F:ATP hydrolysis activity"/>
    <property type="evidence" value="ECO:0007669"/>
    <property type="project" value="InterPro"/>
</dbReference>
<dbReference type="SMART" id="SM00382">
    <property type="entry name" value="AAA"/>
    <property type="match status" value="1"/>
</dbReference>
<organism evidence="9 10">
    <name type="scientific">Oceanicoccus sagamiensis</name>
    <dbReference type="NCBI Taxonomy" id="716816"/>
    <lineage>
        <taxon>Bacteria</taxon>
        <taxon>Pseudomonadati</taxon>
        <taxon>Pseudomonadota</taxon>
        <taxon>Gammaproteobacteria</taxon>
        <taxon>Cellvibrionales</taxon>
        <taxon>Spongiibacteraceae</taxon>
        <taxon>Oceanicoccus</taxon>
    </lineage>
</organism>
<dbReference type="GO" id="GO:0005886">
    <property type="term" value="C:plasma membrane"/>
    <property type="evidence" value="ECO:0007669"/>
    <property type="project" value="UniProtKB-SubCell"/>
</dbReference>
<dbReference type="PANTHER" id="PTHR43166:SF6">
    <property type="entry name" value="PHOSPHONATES IMPORT ATP-BINDING PROTEIN PHNC"/>
    <property type="match status" value="1"/>
</dbReference>
<comment type="subcellular location">
    <subcellularLocation>
        <location evidence="1">Cell inner membrane</location>
        <topology evidence="1">Peripheral membrane protein</topology>
    </subcellularLocation>
</comment>
<feature type="domain" description="ABC transporter" evidence="8">
    <location>
        <begin position="9"/>
        <end position="223"/>
    </location>
</feature>
<dbReference type="Gene3D" id="3.40.50.300">
    <property type="entry name" value="P-loop containing nucleotide triphosphate hydrolases"/>
    <property type="match status" value="1"/>
</dbReference>
<evidence type="ECO:0000256" key="2">
    <source>
        <dbReference type="ARBA" id="ARBA00022448"/>
    </source>
</evidence>
<dbReference type="PANTHER" id="PTHR43166">
    <property type="entry name" value="AMINO ACID IMPORT ATP-BINDING PROTEIN"/>
    <property type="match status" value="1"/>
</dbReference>
<dbReference type="PROSITE" id="PS00211">
    <property type="entry name" value="ABC_TRANSPORTER_1"/>
    <property type="match status" value="1"/>
</dbReference>
<reference evidence="9 10" key="1">
    <citation type="submission" date="2016-11" db="EMBL/GenBank/DDBJ databases">
        <title>Trade-off between light-utilization and light-protection in marine flavobacteria.</title>
        <authorList>
            <person name="Kumagai Y."/>
        </authorList>
    </citation>
    <scope>NUCLEOTIDE SEQUENCE [LARGE SCALE GENOMIC DNA]</scope>
    <source>
        <strain evidence="9 10">NBRC 107125</strain>
    </source>
</reference>
<dbReference type="OrthoDB" id="9802264at2"/>
<evidence type="ECO:0000256" key="3">
    <source>
        <dbReference type="ARBA" id="ARBA00022475"/>
    </source>
</evidence>
<evidence type="ECO:0000256" key="1">
    <source>
        <dbReference type="ARBA" id="ARBA00004417"/>
    </source>
</evidence>
<keyword evidence="6" id="KW-1278">Translocase</keyword>
<gene>
    <name evidence="9" type="ORF">BST96_20075</name>
</gene>
<evidence type="ECO:0000256" key="6">
    <source>
        <dbReference type="ARBA" id="ARBA00022967"/>
    </source>
</evidence>
<dbReference type="AlphaFoldDB" id="A0A1X9NF93"/>
<dbReference type="InterPro" id="IPR003439">
    <property type="entry name" value="ABC_transporter-like_ATP-bd"/>
</dbReference>
<dbReference type="EMBL" id="CP019343">
    <property type="protein sequence ID" value="ARN76196.1"/>
    <property type="molecule type" value="Genomic_DNA"/>
</dbReference>
<evidence type="ECO:0000259" key="8">
    <source>
        <dbReference type="PROSITE" id="PS50893"/>
    </source>
</evidence>
<sequence>MSPQAQPLIRLENAEVFYQQQRVLDEVTLELHQGERIALLGKSGAGKSTLLKLIYQHLSHTDHRVGWVPQQLGLVDKLSVFHNIYMGQLDQRSRTYNLINILWPRPKEVAAISQLLERFNLEETLFKTVEQLSGGQQQRVAIARAIYSQADIILADEPASSLDKANADNVISALLHYSQSCVIALHNTEQALAFADRVIGIQQGKIVVNDHPDNLSPAQLAPLYDHD</sequence>
<evidence type="ECO:0000313" key="10">
    <source>
        <dbReference type="Proteomes" id="UP000193450"/>
    </source>
</evidence>
<protein>
    <recommendedName>
        <fullName evidence="8">ABC transporter domain-containing protein</fullName>
    </recommendedName>
</protein>
<proteinExistence type="predicted"/>